<keyword evidence="11 13" id="KW-0289">Folate biosynthesis</keyword>
<comment type="similarity">
    <text evidence="5 13">Belongs to the DHNA family.</text>
</comment>
<dbReference type="GO" id="GO:0046654">
    <property type="term" value="P:tetrahydrofolate biosynthetic process"/>
    <property type="evidence" value="ECO:0007669"/>
    <property type="project" value="UniProtKB-UniRule"/>
</dbReference>
<keyword evidence="10" id="KW-0067">ATP-binding</keyword>
<feature type="compositionally biased region" description="Pro residues" evidence="14">
    <location>
        <begin position="572"/>
        <end position="581"/>
    </location>
</feature>
<evidence type="ECO:0000259" key="15">
    <source>
        <dbReference type="PROSITE" id="PS00794"/>
    </source>
</evidence>
<dbReference type="Pfam" id="PF02152">
    <property type="entry name" value="FolB"/>
    <property type="match status" value="1"/>
</dbReference>
<evidence type="ECO:0000256" key="4">
    <source>
        <dbReference type="ARBA" id="ARBA00005051"/>
    </source>
</evidence>
<gene>
    <name evidence="16" type="primary">folK</name>
    <name evidence="16" type="ORF">E5225_14700</name>
</gene>
<evidence type="ECO:0000256" key="13">
    <source>
        <dbReference type="RuleBase" id="RU362079"/>
    </source>
</evidence>
<dbReference type="AlphaFoldDB" id="A0A4P7SK91"/>
<dbReference type="InterPro" id="IPR000550">
    <property type="entry name" value="Hppk"/>
</dbReference>
<comment type="similarity">
    <text evidence="6">In the N-terminal section; belongs to the DHNA family.</text>
</comment>
<feature type="compositionally biased region" description="Basic and acidic residues" evidence="14">
    <location>
        <begin position="514"/>
        <end position="533"/>
    </location>
</feature>
<dbReference type="PROSITE" id="PS00794">
    <property type="entry name" value="HPPK"/>
    <property type="match status" value="1"/>
</dbReference>
<proteinExistence type="inferred from homology"/>
<comment type="pathway">
    <text evidence="4">Cofactor biosynthesis; tetrahydrofolate biosynthesis; 2-amino-4-hydroxy-6-hydroxymethyl-7,8-dihydropteridine diphosphate from 7,8-dihydroneopterin triphosphate: step 4/4.</text>
</comment>
<feature type="compositionally biased region" description="Pro residues" evidence="14">
    <location>
        <begin position="590"/>
        <end position="601"/>
    </location>
</feature>
<keyword evidence="9 16" id="KW-0418">Kinase</keyword>
<dbReference type="InterPro" id="IPR006157">
    <property type="entry name" value="FolB_dom"/>
</dbReference>
<dbReference type="KEGG" id="celz:E5225_14700"/>
<feature type="region of interest" description="Disordered" evidence="14">
    <location>
        <begin position="135"/>
        <end position="173"/>
    </location>
</feature>
<feature type="region of interest" description="Disordered" evidence="14">
    <location>
        <begin position="495"/>
        <end position="610"/>
    </location>
</feature>
<dbReference type="EMBL" id="CP039291">
    <property type="protein sequence ID" value="QCB94622.1"/>
    <property type="molecule type" value="Genomic_DNA"/>
</dbReference>
<dbReference type="SUPFAM" id="SSF55083">
    <property type="entry name" value="6-hydroxymethyl-7,8-dihydropterin pyrophosphokinase, HPPK"/>
    <property type="match status" value="1"/>
</dbReference>
<dbReference type="GO" id="GO:0005524">
    <property type="term" value="F:ATP binding"/>
    <property type="evidence" value="ECO:0007669"/>
    <property type="project" value="UniProtKB-KW"/>
</dbReference>
<dbReference type="GO" id="GO:0004150">
    <property type="term" value="F:dihydroneopterin aldolase activity"/>
    <property type="evidence" value="ECO:0007669"/>
    <property type="project" value="UniProtKB-UniRule"/>
</dbReference>
<dbReference type="SMART" id="SM00905">
    <property type="entry name" value="FolB"/>
    <property type="match status" value="1"/>
</dbReference>
<dbReference type="NCBIfam" id="TIGR00526">
    <property type="entry name" value="folB_dom"/>
    <property type="match status" value="1"/>
</dbReference>
<feature type="compositionally biased region" description="Pro residues" evidence="14">
    <location>
        <begin position="160"/>
        <end position="171"/>
    </location>
</feature>
<dbReference type="RefSeq" id="WP_135975068.1">
    <property type="nucleotide sequence ID" value="NZ_CP039291.1"/>
</dbReference>
<dbReference type="UniPathway" id="UPA00077">
    <property type="reaction ID" value="UER00154"/>
</dbReference>
<evidence type="ECO:0000256" key="1">
    <source>
        <dbReference type="ARBA" id="ARBA00000198"/>
    </source>
</evidence>
<dbReference type="GO" id="GO:0003848">
    <property type="term" value="F:2-amino-4-hydroxy-6-hydroxymethyldihydropteridine diphosphokinase activity"/>
    <property type="evidence" value="ECO:0007669"/>
    <property type="project" value="UniProtKB-EC"/>
</dbReference>
<organism evidence="16 17">
    <name type="scientific">Cellulomonas shaoxiangyii</name>
    <dbReference type="NCBI Taxonomy" id="2566013"/>
    <lineage>
        <taxon>Bacteria</taxon>
        <taxon>Bacillati</taxon>
        <taxon>Actinomycetota</taxon>
        <taxon>Actinomycetes</taxon>
        <taxon>Micrococcales</taxon>
        <taxon>Cellulomonadaceae</taxon>
        <taxon>Cellulomonas</taxon>
    </lineage>
</organism>
<dbReference type="Gene3D" id="3.30.1130.10">
    <property type="match status" value="1"/>
</dbReference>
<comment type="catalytic activity">
    <reaction evidence="2 13">
        <text>7,8-dihydroneopterin = 6-hydroxymethyl-7,8-dihydropterin + glycolaldehyde</text>
        <dbReference type="Rhea" id="RHEA:10540"/>
        <dbReference type="ChEBI" id="CHEBI:17001"/>
        <dbReference type="ChEBI" id="CHEBI:17071"/>
        <dbReference type="ChEBI" id="CHEBI:44841"/>
        <dbReference type="EC" id="4.1.2.25"/>
    </reaction>
</comment>
<evidence type="ECO:0000256" key="11">
    <source>
        <dbReference type="ARBA" id="ARBA00022909"/>
    </source>
</evidence>
<dbReference type="InterPro" id="IPR043133">
    <property type="entry name" value="GTP-CH-I_C/QueF"/>
</dbReference>
<protein>
    <recommendedName>
        <fullName evidence="13">Bifunctional folate synthesis protein</fullName>
    </recommendedName>
    <domain>
        <recommendedName>
            <fullName evidence="13">Dihydroneopterin aldolase</fullName>
            <shortName evidence="13">DHNA</shortName>
            <ecNumber evidence="13">4.1.2.25</ecNumber>
        </recommendedName>
        <alternativeName>
            <fullName evidence="13">7,8-dihydroneopterin aldolase</fullName>
        </alternativeName>
    </domain>
    <domain>
        <recommendedName>
            <fullName evidence="13">2-amino-4-hydroxy-6-hydroxymethyldihydropteridine pyrophosphokinase</fullName>
            <ecNumber evidence="13">2.7.6.3</ecNumber>
        </recommendedName>
        <alternativeName>
            <fullName evidence="13">6-hydroxymethyl-7,8-dihydropterin pyrophosphokinase</fullName>
            <shortName evidence="13">PPPK</shortName>
        </alternativeName>
        <alternativeName>
            <fullName evidence="13">7,8-dihydro-6-hydroxymethylpterin pyrophosphokinase</fullName>
            <shortName evidence="13">HPPK</shortName>
        </alternativeName>
    </domain>
</protein>
<evidence type="ECO:0000256" key="3">
    <source>
        <dbReference type="ARBA" id="ARBA00005013"/>
    </source>
</evidence>
<dbReference type="EC" id="4.1.2.25" evidence="13"/>
<name>A0A4P7SK91_9CELL</name>
<reference evidence="16 17" key="1">
    <citation type="submission" date="2019-04" db="EMBL/GenBank/DDBJ databases">
        <title>Isolation and identification of Cellulomonas shaoxiangyii sp. Nov. isolated from feces of the Tibetan antelopes (Pantholops hodgsonii) in the Qinghai-Tibet plateau of China.</title>
        <authorList>
            <person name="Tian Z."/>
        </authorList>
    </citation>
    <scope>NUCLEOTIDE SEQUENCE [LARGE SCALE GENOMIC DNA]</scope>
    <source>
        <strain evidence="16 17">Z28</strain>
    </source>
</reference>
<dbReference type="SUPFAM" id="SSF55620">
    <property type="entry name" value="Tetrahydrobiopterin biosynthesis enzymes-like"/>
    <property type="match status" value="1"/>
</dbReference>
<evidence type="ECO:0000256" key="9">
    <source>
        <dbReference type="ARBA" id="ARBA00022777"/>
    </source>
</evidence>
<keyword evidence="8" id="KW-0547">Nucleotide-binding</keyword>
<evidence type="ECO:0000313" key="17">
    <source>
        <dbReference type="Proteomes" id="UP000296469"/>
    </source>
</evidence>
<dbReference type="PANTHER" id="PTHR43071:SF1">
    <property type="entry name" value="2-AMINO-4-HYDROXY-6-HYDROXYMETHYLDIHYDROPTERIDINE PYROPHOSPHOKINASE"/>
    <property type="match status" value="1"/>
</dbReference>
<evidence type="ECO:0000256" key="14">
    <source>
        <dbReference type="SAM" id="MobiDB-lite"/>
    </source>
</evidence>
<feature type="domain" description="7,8-dihydro-6-hydroxymethylpterin-pyrophosphokinase" evidence="15">
    <location>
        <begin position="412"/>
        <end position="423"/>
    </location>
</feature>
<comment type="function">
    <text evidence="13">Catalyzes the conversion of 7,8-dihydroneopterin to 6-hydroxymethyl-7,8-dihydropterin.</text>
</comment>
<comment type="catalytic activity">
    <reaction evidence="1">
        <text>6-hydroxymethyl-7,8-dihydropterin + ATP = (7,8-dihydropterin-6-yl)methyl diphosphate + AMP + H(+)</text>
        <dbReference type="Rhea" id="RHEA:11412"/>
        <dbReference type="ChEBI" id="CHEBI:15378"/>
        <dbReference type="ChEBI" id="CHEBI:30616"/>
        <dbReference type="ChEBI" id="CHEBI:44841"/>
        <dbReference type="ChEBI" id="CHEBI:72950"/>
        <dbReference type="ChEBI" id="CHEBI:456215"/>
        <dbReference type="EC" id="2.7.6.3"/>
    </reaction>
</comment>
<dbReference type="InterPro" id="IPR006156">
    <property type="entry name" value="Dihydroneopterin_aldolase"/>
</dbReference>
<comment type="pathway">
    <text evidence="3 13">Cofactor biosynthesis; tetrahydrofolate biosynthesis; 2-amino-4-hydroxy-6-hydroxymethyl-7,8-dihydropteridine diphosphate from 7,8-dihydroneopterin triphosphate: step 3/4.</text>
</comment>
<dbReference type="Proteomes" id="UP000296469">
    <property type="component" value="Chromosome"/>
</dbReference>
<evidence type="ECO:0000313" key="16">
    <source>
        <dbReference type="EMBL" id="QCB94622.1"/>
    </source>
</evidence>
<evidence type="ECO:0000256" key="10">
    <source>
        <dbReference type="ARBA" id="ARBA00022840"/>
    </source>
</evidence>
<dbReference type="NCBIfam" id="TIGR00525">
    <property type="entry name" value="folB"/>
    <property type="match status" value="1"/>
</dbReference>
<dbReference type="GO" id="GO:0016301">
    <property type="term" value="F:kinase activity"/>
    <property type="evidence" value="ECO:0007669"/>
    <property type="project" value="UniProtKB-KW"/>
</dbReference>
<dbReference type="GO" id="GO:0046656">
    <property type="term" value="P:folic acid biosynthetic process"/>
    <property type="evidence" value="ECO:0007669"/>
    <property type="project" value="UniProtKB-UniRule"/>
</dbReference>
<keyword evidence="7 16" id="KW-0808">Transferase</keyword>
<feature type="region of interest" description="Disordered" evidence="14">
    <location>
        <begin position="234"/>
        <end position="307"/>
    </location>
</feature>
<dbReference type="NCBIfam" id="TIGR01498">
    <property type="entry name" value="folK"/>
    <property type="match status" value="1"/>
</dbReference>
<evidence type="ECO:0000256" key="2">
    <source>
        <dbReference type="ARBA" id="ARBA00001353"/>
    </source>
</evidence>
<evidence type="ECO:0000256" key="5">
    <source>
        <dbReference type="ARBA" id="ARBA00005708"/>
    </source>
</evidence>
<dbReference type="FunFam" id="3.30.1130.10:FF:000003">
    <property type="entry name" value="7,8-dihydroneopterin aldolase"/>
    <property type="match status" value="1"/>
</dbReference>
<dbReference type="PANTHER" id="PTHR43071">
    <property type="entry name" value="2-AMINO-4-HYDROXY-6-HYDROXYMETHYLDIHYDROPTERIDINE PYROPHOSPHOKINASE"/>
    <property type="match status" value="1"/>
</dbReference>
<accession>A0A4P7SK91</accession>
<dbReference type="CDD" id="cd00534">
    <property type="entry name" value="DHNA_DHNTPE"/>
    <property type="match status" value="1"/>
</dbReference>
<evidence type="ECO:0000256" key="12">
    <source>
        <dbReference type="ARBA" id="ARBA00023239"/>
    </source>
</evidence>
<keyword evidence="12 13" id="KW-0456">Lyase</keyword>
<dbReference type="Gene3D" id="3.30.70.560">
    <property type="entry name" value="7,8-Dihydro-6-hydroxymethylpterin-pyrophosphokinase HPPK"/>
    <property type="match status" value="1"/>
</dbReference>
<evidence type="ECO:0000256" key="6">
    <source>
        <dbReference type="ARBA" id="ARBA00009640"/>
    </source>
</evidence>
<keyword evidence="17" id="KW-1185">Reference proteome</keyword>
<sequence length="610" mass="63541">MSAQDDVQDGGGRRLDQIRLEGIRATGYHGVFAHERREGQTFVADVVVHLDTRRAAATDDLAHTLNYGTLAEHVAAVLAGDPADLIETVAERIAATVLVQPHVHAVDVAVHKPQAPITVPFGDVVVSIRRDRTKLPAAEPYRPSTGEPRRAPAGPRQPLLHPPTAPLPVTPAPGVAVTTEAADLPRDPAELPVELPGGVEVGPDGSGPLVVAPAPTGAVPTGVLPAVAAGAASPPAGLPVHGGPRHEPDHAGAGEGGAPAHDDASADARTQLLPPVRDEQPAYPPQDPRPEPFADAHTQLMPPVDDDVVEGDVLSDELDRAPATAVETVLALGANLGPAQETLRRAVSDLAAVPGLEIVAVSPLARTASVGGPEQPDYLNAVVLARTTLAPRELLRAVHAVEHRHGRERLERWGPRTLDIDIVVHGTTLAVADDLELPHPRAHERAFVLEPWAQVDPEAVLPGLGGGPVARLAATAPDRDGVRWMALDWLTAPVPAASPEPGGPDAGETVQRYGADHDGDPERPYGADHRDDADVPYGAHHRDGADRPRGADASPEAATSSPFDPVRSVDPSAPPEGPRPFLPVTGTSPAVPPTAPGPWPGDPHGDAYRP</sequence>
<evidence type="ECO:0000256" key="8">
    <source>
        <dbReference type="ARBA" id="ARBA00022741"/>
    </source>
</evidence>
<feature type="compositionally biased region" description="Basic and acidic residues" evidence="14">
    <location>
        <begin position="540"/>
        <end position="550"/>
    </location>
</feature>
<dbReference type="CDD" id="cd00483">
    <property type="entry name" value="HPPK"/>
    <property type="match status" value="1"/>
</dbReference>
<dbReference type="Pfam" id="PF01288">
    <property type="entry name" value="HPPK"/>
    <property type="match status" value="1"/>
</dbReference>
<dbReference type="EC" id="2.7.6.3" evidence="13"/>
<dbReference type="InterPro" id="IPR035907">
    <property type="entry name" value="Hppk_sf"/>
</dbReference>
<evidence type="ECO:0000256" key="7">
    <source>
        <dbReference type="ARBA" id="ARBA00022679"/>
    </source>
</evidence>
<dbReference type="OrthoDB" id="9808041at2"/>